<comment type="caution">
    <text evidence="1">The sequence shown here is derived from an EMBL/GenBank/DDBJ whole genome shotgun (WGS) entry which is preliminary data.</text>
</comment>
<dbReference type="RefSeq" id="WP_108963391.1">
    <property type="nucleotide sequence ID" value="NZ_QEFB01000013.1"/>
</dbReference>
<evidence type="ECO:0000313" key="2">
    <source>
        <dbReference type="Proteomes" id="UP000244962"/>
    </source>
</evidence>
<gene>
    <name evidence="1" type="ORF">DF223_12450</name>
</gene>
<dbReference type="EMBL" id="QEFB01000013">
    <property type="protein sequence ID" value="PWC06404.1"/>
    <property type="molecule type" value="Genomic_DNA"/>
</dbReference>
<keyword evidence="2" id="KW-1185">Reference proteome</keyword>
<evidence type="ECO:0000313" key="1">
    <source>
        <dbReference type="EMBL" id="PWC06404.1"/>
    </source>
</evidence>
<protein>
    <submittedName>
        <fullName evidence="1">Uncharacterized protein</fullName>
    </submittedName>
</protein>
<proteinExistence type="predicted"/>
<dbReference type="AlphaFoldDB" id="A0A2U1TBZ9"/>
<organism evidence="1 2">
    <name type="scientific">Mycetocola zhujimingii</name>
    <dbReference type="NCBI Taxonomy" id="2079792"/>
    <lineage>
        <taxon>Bacteria</taxon>
        <taxon>Bacillati</taxon>
        <taxon>Actinomycetota</taxon>
        <taxon>Actinomycetes</taxon>
        <taxon>Micrococcales</taxon>
        <taxon>Microbacteriaceae</taxon>
        <taxon>Mycetocola</taxon>
    </lineage>
</organism>
<dbReference type="Proteomes" id="UP000244962">
    <property type="component" value="Unassembled WGS sequence"/>
</dbReference>
<name>A0A2U1TBZ9_9MICO</name>
<reference evidence="2" key="1">
    <citation type="submission" date="2018-04" db="EMBL/GenBank/DDBJ databases">
        <authorList>
            <person name="Liu S."/>
            <person name="Wang Z."/>
            <person name="Li J."/>
        </authorList>
    </citation>
    <scope>NUCLEOTIDE SEQUENCE [LARGE SCALE GENOMIC DNA]</scope>
    <source>
        <strain evidence="2">622</strain>
    </source>
</reference>
<accession>A0A2U1TBZ9</accession>
<sequence length="89" mass="9214">MQRTILTVEGHSYVLAEGTDAASVKAEVERAVVAGGRFVDLTMVGGAAVSVLISPGVAVTLAALDVPDDDQETGATFEDHSTWDIADLL</sequence>